<comment type="caution">
    <text evidence="1">The sequence shown here is derived from an EMBL/GenBank/DDBJ whole genome shotgun (WGS) entry which is preliminary data.</text>
</comment>
<evidence type="ECO:0000313" key="2">
    <source>
        <dbReference type="Proteomes" id="UP001150603"/>
    </source>
</evidence>
<dbReference type="Proteomes" id="UP001150603">
    <property type="component" value="Unassembled WGS sequence"/>
</dbReference>
<sequence>MMAGGGHSKNSSDGSNQDGVGSTVHIGIGGESVRGFGRSGSLTGLAQRGAPSASHSRQASMHTRQHSLDFDMAMLHNGNGSNSDNVPTRSLWVGNVDPGLNTQDLIAIFGKYGRVESLRLLPDKECAFVNFLRVEDAIRAKEDMHNGARIGNNTVRVGFGKGESYATGDAQAMQPTRALWIGNIAQATTPDSLSTTFQAYGTIESARVLSHKNCGFVNFIRLEDAVRAKQAMNGKSIDGSVVRIGYAKVPAAKNESSLKLRNPVPSAAPLTVSGQIAEADAITGTTQRGLGNDMVLEPGFTLAIDENLVAFPYAAQLPGLPE</sequence>
<feature type="non-terminal residue" evidence="1">
    <location>
        <position position="322"/>
    </location>
</feature>
<keyword evidence="2" id="KW-1185">Reference proteome</keyword>
<name>A0ACC1IYB8_9FUNG</name>
<proteinExistence type="predicted"/>
<organism evidence="1 2">
    <name type="scientific">Linderina macrospora</name>
    <dbReference type="NCBI Taxonomy" id="4868"/>
    <lineage>
        <taxon>Eukaryota</taxon>
        <taxon>Fungi</taxon>
        <taxon>Fungi incertae sedis</taxon>
        <taxon>Zoopagomycota</taxon>
        <taxon>Kickxellomycotina</taxon>
        <taxon>Kickxellomycetes</taxon>
        <taxon>Kickxellales</taxon>
        <taxon>Kickxellaceae</taxon>
        <taxon>Linderina</taxon>
    </lineage>
</organism>
<protein>
    <submittedName>
        <fullName evidence="1">Uncharacterized protein</fullName>
    </submittedName>
</protein>
<accession>A0ACC1IYB8</accession>
<evidence type="ECO:0000313" key="1">
    <source>
        <dbReference type="EMBL" id="KAJ1929916.1"/>
    </source>
</evidence>
<dbReference type="EMBL" id="JANBPW010006459">
    <property type="protein sequence ID" value="KAJ1929916.1"/>
    <property type="molecule type" value="Genomic_DNA"/>
</dbReference>
<gene>
    <name evidence="1" type="ORF">FBU59_007005</name>
</gene>
<reference evidence="1" key="1">
    <citation type="submission" date="2022-07" db="EMBL/GenBank/DDBJ databases">
        <title>Phylogenomic reconstructions and comparative analyses of Kickxellomycotina fungi.</title>
        <authorList>
            <person name="Reynolds N.K."/>
            <person name="Stajich J.E."/>
            <person name="Barry K."/>
            <person name="Grigoriev I.V."/>
            <person name="Crous P."/>
            <person name="Smith M.E."/>
        </authorList>
    </citation>
    <scope>NUCLEOTIDE SEQUENCE</scope>
    <source>
        <strain evidence="1">NRRL 5244</strain>
    </source>
</reference>